<evidence type="ECO:0000256" key="1">
    <source>
        <dbReference type="SAM" id="Coils"/>
    </source>
</evidence>
<name>A0ABP1BYH3_9BRYO</name>
<dbReference type="Proteomes" id="UP001497522">
    <property type="component" value="Chromosome 8"/>
</dbReference>
<dbReference type="Gene3D" id="1.10.287.1490">
    <property type="match status" value="1"/>
</dbReference>
<protein>
    <recommendedName>
        <fullName evidence="3">C2 NT-type domain-containing protein</fullName>
    </recommendedName>
</protein>
<feature type="domain" description="C2 NT-type" evidence="3">
    <location>
        <begin position="6"/>
        <end position="143"/>
    </location>
</feature>
<dbReference type="EMBL" id="OZ023709">
    <property type="protein sequence ID" value="CAK9881525.1"/>
    <property type="molecule type" value="Genomic_DNA"/>
</dbReference>
<evidence type="ECO:0000313" key="5">
    <source>
        <dbReference type="Proteomes" id="UP001497522"/>
    </source>
</evidence>
<evidence type="ECO:0000313" key="4">
    <source>
        <dbReference type="EMBL" id="CAK9881525.1"/>
    </source>
</evidence>
<sequence length="985" mass="110311">MFKSLKKKPEKAKEAIDFKLKFHATRVPLQGWEKLVISVVSLETRKAVAKTARAVVKNGNCQWQDPIVESTRLQLNQTTNEYEEKFYKLVVSSGSSRAGILGEALINLGEFADFNHPAQRALPLKNCNSGTVLHNRLEERSQERNISQSTLRYSGSSFDSLEVPSTPGTNSPLAQSPHGSLQGYRGGGGASQEPRSPLSPNKQNHRRTLSSSAAPIVPIRSGWHEDHQSRQAGGGRSRGLVLSPSQLQGEDALRAALAAAQSTIEDLQMEAETAQRHADKLGIDVERLNRKLEVQVLSGKEMGMEMSALMAERDQLKDEVERLLLAKQTSQEQELDAGNARFALEEARRSVKELNEEIMFEKETTKNLNLQLRKMQDANMELVLEIEDLEKALEQQQGENGIKKTHESPEASFQASSGDDNTTVATVTERKWHERLAEKEDENKDLQAKIASLELLLSQRHPKAAFTPKETDDAFVQSLQGMVKVLQQDVEELEAESNGLSDEIRVLKSRLEISNQELTAEHETQPTKQGTESTQNRKSEKWAVELEAAEAALEAELADFEKVRLQMADHISELEMQLESTTGECELQQQEASVLKNQVVSLVSEKEKLQSMLEQEVQQHRDVLLKLESELGAALEELETYKSTQLHLEERVGQLTGEVTVHVEANEELQKCAIAMEESLQRTMEQVEQLTGDVSSHVEAKEGLQKGVVDLEESLQRALEQVELLTGQVSYHLEAKQGLQKRTVELEESLQRAIGEVEQLTGEVSGQMEAKEALQKHIGELEENLEGAVQELEHLRGEVSHYEEANVGLQRHVEELEESLQKAVGGLAALEAQVTQLQSAYDEQGVRYNSEFERLTQLMEAERQKAEEALQQMSRENATAAEILQSEVAQLTKQLSSTQDRLLQRVGGWVSNSAIAQQHNGQDAVQQGIGNVDQLIELQKRTKSLEAELRDMQDRYSSMSLRFAEVEAQREELVMVVRNLRSTRR</sequence>
<accession>A0ABP1BYH3</accession>
<dbReference type="Pfam" id="PF10358">
    <property type="entry name" value="NT-C2"/>
    <property type="match status" value="1"/>
</dbReference>
<feature type="coiled-coil region" evidence="1">
    <location>
        <begin position="543"/>
        <end position="644"/>
    </location>
</feature>
<feature type="coiled-coil region" evidence="1">
    <location>
        <begin position="429"/>
        <end position="510"/>
    </location>
</feature>
<keyword evidence="1" id="KW-0175">Coiled coil</keyword>
<feature type="region of interest" description="Disordered" evidence="2">
    <location>
        <begin position="517"/>
        <end position="539"/>
    </location>
</feature>
<dbReference type="PANTHER" id="PTHR47270:SF3">
    <property type="entry name" value="HYPOTETICAL PROTEIN"/>
    <property type="match status" value="1"/>
</dbReference>
<reference evidence="4" key="1">
    <citation type="submission" date="2024-03" db="EMBL/GenBank/DDBJ databases">
        <authorList>
            <consortium name="ELIXIR-Norway"/>
            <consortium name="Elixir Norway"/>
        </authorList>
    </citation>
    <scope>NUCLEOTIDE SEQUENCE</scope>
</reference>
<gene>
    <name evidence="4" type="ORF">CSSPJE1EN2_LOCUS22881</name>
</gene>
<feature type="region of interest" description="Disordered" evidence="2">
    <location>
        <begin position="138"/>
        <end position="216"/>
    </location>
</feature>
<dbReference type="InterPro" id="IPR019448">
    <property type="entry name" value="NT-C2"/>
</dbReference>
<proteinExistence type="predicted"/>
<evidence type="ECO:0000256" key="2">
    <source>
        <dbReference type="SAM" id="MobiDB-lite"/>
    </source>
</evidence>
<feature type="compositionally biased region" description="Polar residues" evidence="2">
    <location>
        <begin position="144"/>
        <end position="159"/>
    </location>
</feature>
<dbReference type="PROSITE" id="PS51840">
    <property type="entry name" value="C2_NT"/>
    <property type="match status" value="1"/>
</dbReference>
<evidence type="ECO:0000259" key="3">
    <source>
        <dbReference type="PROSITE" id="PS51840"/>
    </source>
</evidence>
<feature type="region of interest" description="Disordered" evidence="2">
    <location>
        <begin position="396"/>
        <end position="424"/>
    </location>
</feature>
<dbReference type="PANTHER" id="PTHR47270">
    <property type="entry name" value="PROTEIN MLP1-LIKE"/>
    <property type="match status" value="1"/>
</dbReference>
<feature type="compositionally biased region" description="Polar residues" evidence="2">
    <location>
        <begin position="411"/>
        <end position="424"/>
    </location>
</feature>
<organism evidence="4 5">
    <name type="scientific">Sphagnum jensenii</name>
    <dbReference type="NCBI Taxonomy" id="128206"/>
    <lineage>
        <taxon>Eukaryota</taxon>
        <taxon>Viridiplantae</taxon>
        <taxon>Streptophyta</taxon>
        <taxon>Embryophyta</taxon>
        <taxon>Bryophyta</taxon>
        <taxon>Sphagnophytina</taxon>
        <taxon>Sphagnopsida</taxon>
        <taxon>Sphagnales</taxon>
        <taxon>Sphagnaceae</taxon>
        <taxon>Sphagnum</taxon>
    </lineage>
</organism>
<keyword evidence="5" id="KW-1185">Reference proteome</keyword>
<feature type="coiled-coil region" evidence="1">
    <location>
        <begin position="701"/>
        <end position="901"/>
    </location>
</feature>
<feature type="compositionally biased region" description="Polar residues" evidence="2">
    <location>
        <begin position="166"/>
        <end position="179"/>
    </location>
</feature>